<evidence type="ECO:0000256" key="1">
    <source>
        <dbReference type="ARBA" id="ARBA00007274"/>
    </source>
</evidence>
<dbReference type="CDD" id="cd04647">
    <property type="entry name" value="LbH_MAT_like"/>
    <property type="match status" value="1"/>
</dbReference>
<dbReference type="PANTHER" id="PTHR23416:SF23">
    <property type="entry name" value="ACETYLTRANSFERASE C18B11.09C-RELATED"/>
    <property type="match status" value="1"/>
</dbReference>
<gene>
    <name evidence="3" type="ORF">WG622_17485</name>
</gene>
<accession>A0ABU8QL40</accession>
<dbReference type="EMBL" id="JBBGAZ010000016">
    <property type="protein sequence ID" value="MEJ5220051.1"/>
    <property type="molecule type" value="Genomic_DNA"/>
</dbReference>
<dbReference type="Gene3D" id="2.160.10.10">
    <property type="entry name" value="Hexapeptide repeat proteins"/>
    <property type="match status" value="1"/>
</dbReference>
<comment type="caution">
    <text evidence="3">The sequence shown here is derived from an EMBL/GenBank/DDBJ whole genome shotgun (WGS) entry which is preliminary data.</text>
</comment>
<keyword evidence="2 3" id="KW-0808">Transferase</keyword>
<dbReference type="EC" id="2.3.1.-" evidence="3"/>
<dbReference type="InterPro" id="IPR011004">
    <property type="entry name" value="Trimer_LpxA-like_sf"/>
</dbReference>
<organism evidence="3 4">
    <name type="scientific">Cognatishimia coralii</name>
    <dbReference type="NCBI Taxonomy" id="3083254"/>
    <lineage>
        <taxon>Bacteria</taxon>
        <taxon>Pseudomonadati</taxon>
        <taxon>Pseudomonadota</taxon>
        <taxon>Alphaproteobacteria</taxon>
        <taxon>Rhodobacterales</taxon>
        <taxon>Paracoccaceae</taxon>
        <taxon>Cognatishimia</taxon>
    </lineage>
</organism>
<comment type="similarity">
    <text evidence="1">Belongs to the transferase hexapeptide repeat family.</text>
</comment>
<keyword evidence="4" id="KW-1185">Reference proteome</keyword>
<dbReference type="InterPro" id="IPR001451">
    <property type="entry name" value="Hexapep"/>
</dbReference>
<protein>
    <submittedName>
        <fullName evidence="3">Acyltransferase</fullName>
        <ecNumber evidence="3">2.3.1.-</ecNumber>
    </submittedName>
</protein>
<dbReference type="PANTHER" id="PTHR23416">
    <property type="entry name" value="SIALIC ACID SYNTHASE-RELATED"/>
    <property type="match status" value="1"/>
</dbReference>
<dbReference type="RefSeq" id="WP_339404692.1">
    <property type="nucleotide sequence ID" value="NZ_JBBGAZ010000016.1"/>
</dbReference>
<sequence length="172" mass="18339">MKISLSSLRLFLEEQKALLKVKYNRTLPFGDYISDRWEKASKLGFGAGTSIYDSAHVFGDVHVGENTWIGPFTVLDGTGGGLSIGSYCSISAGVQIYTHDTVDWATSGGKAEPTYARTTIKDNCYIGPNAIIAKGVTLGEGSVVGAQSFVNQSFPANSRIVGSPARLLPSKK</sequence>
<evidence type="ECO:0000313" key="4">
    <source>
        <dbReference type="Proteomes" id="UP001368270"/>
    </source>
</evidence>
<name>A0ABU8QL40_9RHOB</name>
<reference evidence="3 4" key="1">
    <citation type="submission" date="2024-03" db="EMBL/GenBank/DDBJ databases">
        <title>Cognatishimia coralii sp. nov., a marine bacterium isolated from coral surrounding seawater.</title>
        <authorList>
            <person name="Liu X."/>
            <person name="Liu S."/>
            <person name="Sun H."/>
            <person name="Zhang Y."/>
        </authorList>
    </citation>
    <scope>NUCLEOTIDE SEQUENCE [LARGE SCALE GENOMIC DNA]</scope>
    <source>
        <strain evidence="3 4">D5M38</strain>
    </source>
</reference>
<dbReference type="Proteomes" id="UP001368270">
    <property type="component" value="Unassembled WGS sequence"/>
</dbReference>
<dbReference type="Pfam" id="PF00132">
    <property type="entry name" value="Hexapep"/>
    <property type="match status" value="1"/>
</dbReference>
<evidence type="ECO:0000313" key="3">
    <source>
        <dbReference type="EMBL" id="MEJ5220051.1"/>
    </source>
</evidence>
<dbReference type="GO" id="GO:0016746">
    <property type="term" value="F:acyltransferase activity"/>
    <property type="evidence" value="ECO:0007669"/>
    <property type="project" value="UniProtKB-KW"/>
</dbReference>
<keyword evidence="3" id="KW-0012">Acyltransferase</keyword>
<evidence type="ECO:0000256" key="2">
    <source>
        <dbReference type="ARBA" id="ARBA00022679"/>
    </source>
</evidence>
<dbReference type="InterPro" id="IPR051159">
    <property type="entry name" value="Hexapeptide_acetyltransf"/>
</dbReference>
<dbReference type="SUPFAM" id="SSF51161">
    <property type="entry name" value="Trimeric LpxA-like enzymes"/>
    <property type="match status" value="1"/>
</dbReference>
<proteinExistence type="inferred from homology"/>